<feature type="transmembrane region" description="Helical" evidence="1">
    <location>
        <begin position="21"/>
        <end position="51"/>
    </location>
</feature>
<dbReference type="EMBL" id="LT981265">
    <property type="protein sequence ID" value="SPC34317.1"/>
    <property type="molecule type" value="Genomic_DNA"/>
</dbReference>
<accession>A0A2K5ARQ8</accession>
<dbReference type="AlphaFoldDB" id="A0A2K5ARQ8"/>
<sequence>MRYEKKGYRLRRYYDVKDEERVVMVTNIMIGGTVVALVLSLPTVAILLTIYHISNDVMLAALASIAVHYAILILLVERISMKIYSMLNGDG</sequence>
<keyword evidence="3" id="KW-1185">Reference proteome</keyword>
<proteinExistence type="predicted"/>
<gene>
    <name evidence="2" type="ORF">NCAV_1142</name>
</gene>
<dbReference type="KEGG" id="ncv:NCAV_1142"/>
<keyword evidence="1" id="KW-0472">Membrane</keyword>
<evidence type="ECO:0000256" key="1">
    <source>
        <dbReference type="SAM" id="Phobius"/>
    </source>
</evidence>
<keyword evidence="1" id="KW-0812">Transmembrane</keyword>
<evidence type="ECO:0000313" key="2">
    <source>
        <dbReference type="EMBL" id="SPC34317.1"/>
    </source>
</evidence>
<dbReference type="Proteomes" id="UP000236248">
    <property type="component" value="Chromosome NCAV"/>
</dbReference>
<keyword evidence="1" id="KW-1133">Transmembrane helix</keyword>
<dbReference type="RefSeq" id="WP_103287008.1">
    <property type="nucleotide sequence ID" value="NZ_LT981265.1"/>
</dbReference>
<feature type="transmembrane region" description="Helical" evidence="1">
    <location>
        <begin position="57"/>
        <end position="76"/>
    </location>
</feature>
<organism evidence="2 3">
    <name type="scientific">Candidatus Nitrosocaldus cavascurensis</name>
    <dbReference type="NCBI Taxonomy" id="2058097"/>
    <lineage>
        <taxon>Archaea</taxon>
        <taxon>Nitrososphaerota</taxon>
        <taxon>Nitrososphaeria</taxon>
        <taxon>Candidatus Nitrosocaldales</taxon>
        <taxon>Candidatus Nitrosocaldaceae</taxon>
        <taxon>Candidatus Nitrosocaldus</taxon>
    </lineage>
</organism>
<reference evidence="3" key="1">
    <citation type="submission" date="2018-01" db="EMBL/GenBank/DDBJ databases">
        <authorList>
            <person name="Kerou L M."/>
        </authorList>
    </citation>
    <scope>NUCLEOTIDE SEQUENCE [LARGE SCALE GENOMIC DNA]</scope>
    <source>
        <strain evidence="3">SCU2</strain>
    </source>
</reference>
<name>A0A2K5ARQ8_9ARCH</name>
<dbReference type="GeneID" id="41595156"/>
<evidence type="ECO:0000313" key="3">
    <source>
        <dbReference type="Proteomes" id="UP000236248"/>
    </source>
</evidence>
<protein>
    <submittedName>
        <fullName evidence="2">Uncharacterized protein</fullName>
    </submittedName>
</protein>